<dbReference type="Proteomes" id="UP001448207">
    <property type="component" value="Unassembled WGS sequence"/>
</dbReference>
<feature type="transmembrane region" description="Helical" evidence="1">
    <location>
        <begin position="55"/>
        <end position="76"/>
    </location>
</feature>
<keyword evidence="3" id="KW-1185">Reference proteome</keyword>
<keyword evidence="1" id="KW-1133">Transmembrane helix</keyword>
<dbReference type="EMBL" id="JBCLYO010000001">
    <property type="protein sequence ID" value="KAL0098307.1"/>
    <property type="molecule type" value="Genomic_DNA"/>
</dbReference>
<reference evidence="2 3" key="1">
    <citation type="submission" date="2024-04" db="EMBL/GenBank/DDBJ databases">
        <title>Symmetric and asymmetric DNA N6-adenine methylation regulates different biological responses in Mucorales.</title>
        <authorList>
            <consortium name="Lawrence Berkeley National Laboratory"/>
            <person name="Lax C."/>
            <person name="Mondo S.J."/>
            <person name="Osorio-Concepcion M."/>
            <person name="Muszewska A."/>
            <person name="Corrochano-Luque M."/>
            <person name="Gutierrez G."/>
            <person name="Riley R."/>
            <person name="Lipzen A."/>
            <person name="Guo J."/>
            <person name="Hundley H."/>
            <person name="Amirebrahimi M."/>
            <person name="Ng V."/>
            <person name="Lorenzo-Gutierrez D."/>
            <person name="Binder U."/>
            <person name="Yang J."/>
            <person name="Song Y."/>
            <person name="Canovas D."/>
            <person name="Navarro E."/>
            <person name="Freitag M."/>
            <person name="Gabaldon T."/>
            <person name="Grigoriev I.V."/>
            <person name="Corrochano L.M."/>
            <person name="Nicolas F.E."/>
            <person name="Garre V."/>
        </authorList>
    </citation>
    <scope>NUCLEOTIDE SEQUENCE [LARGE SCALE GENOMIC DNA]</scope>
    <source>
        <strain evidence="2 3">L51</strain>
    </source>
</reference>
<name>A0ABR3BHG7_PHYBL</name>
<sequence>MYGYIHINIEISIVFFVCLNEYINMNSGVYLYRIGSTRVIGGYTSSLRYIFNRRLYNTTVAKVGVLFNACLTVWTIM</sequence>
<proteinExistence type="predicted"/>
<keyword evidence="1" id="KW-0812">Transmembrane</keyword>
<evidence type="ECO:0000313" key="2">
    <source>
        <dbReference type="EMBL" id="KAL0098307.1"/>
    </source>
</evidence>
<protein>
    <submittedName>
        <fullName evidence="2">Uncharacterized protein</fullName>
    </submittedName>
</protein>
<evidence type="ECO:0000313" key="3">
    <source>
        <dbReference type="Proteomes" id="UP001448207"/>
    </source>
</evidence>
<keyword evidence="1" id="KW-0472">Membrane</keyword>
<accession>A0ABR3BHG7</accession>
<evidence type="ECO:0000256" key="1">
    <source>
        <dbReference type="SAM" id="Phobius"/>
    </source>
</evidence>
<gene>
    <name evidence="2" type="ORF">J3Q64DRAFT_1717659</name>
</gene>
<organism evidence="2 3">
    <name type="scientific">Phycomyces blakesleeanus</name>
    <dbReference type="NCBI Taxonomy" id="4837"/>
    <lineage>
        <taxon>Eukaryota</taxon>
        <taxon>Fungi</taxon>
        <taxon>Fungi incertae sedis</taxon>
        <taxon>Mucoromycota</taxon>
        <taxon>Mucoromycotina</taxon>
        <taxon>Mucoromycetes</taxon>
        <taxon>Mucorales</taxon>
        <taxon>Phycomycetaceae</taxon>
        <taxon>Phycomyces</taxon>
    </lineage>
</organism>
<comment type="caution">
    <text evidence="2">The sequence shown here is derived from an EMBL/GenBank/DDBJ whole genome shotgun (WGS) entry which is preliminary data.</text>
</comment>